<name>A0ABN6P9S4_9PROT</name>
<accession>A0ABN6P9S4</accession>
<dbReference type="Gene3D" id="3.40.250.10">
    <property type="entry name" value="Rhodanese-like domain"/>
    <property type="match status" value="1"/>
</dbReference>
<evidence type="ECO:0000313" key="2">
    <source>
        <dbReference type="Proteomes" id="UP000831327"/>
    </source>
</evidence>
<proteinExistence type="predicted"/>
<reference evidence="1 2" key="1">
    <citation type="journal article" date="2016" name="Microbes Environ.">
        <title>Phylogenetically diverse aerobic anoxygenic phototrophic bacteria isolated from epilithic biofilms in Tama river, Japan.</title>
        <authorList>
            <person name="Hirose S."/>
            <person name="Matsuura K."/>
            <person name="Haruta S."/>
        </authorList>
    </citation>
    <scope>NUCLEOTIDE SEQUENCE [LARGE SCALE GENOMIC DNA]</scope>
    <source>
        <strain evidence="1 2">S08</strain>
    </source>
</reference>
<dbReference type="SUPFAM" id="SSF52821">
    <property type="entry name" value="Rhodanese/Cell cycle control phosphatase"/>
    <property type="match status" value="1"/>
</dbReference>
<dbReference type="EMBL" id="AP025637">
    <property type="protein sequence ID" value="BDG74313.1"/>
    <property type="molecule type" value="Genomic_DNA"/>
</dbReference>
<gene>
    <name evidence="1" type="ORF">Rmf_42420</name>
</gene>
<protein>
    <submittedName>
        <fullName evidence="1">Uncharacterized protein</fullName>
    </submittedName>
</protein>
<dbReference type="SUPFAM" id="SSF55424">
    <property type="entry name" value="FAD/NAD-linked reductases, dimerisation (C-terminal) domain"/>
    <property type="match status" value="1"/>
</dbReference>
<dbReference type="Proteomes" id="UP000831327">
    <property type="component" value="Chromosome"/>
</dbReference>
<dbReference type="InterPro" id="IPR016156">
    <property type="entry name" value="FAD/NAD-linked_Rdtase_dimer_sf"/>
</dbReference>
<dbReference type="Gene3D" id="3.50.50.60">
    <property type="entry name" value="FAD/NAD(P)-binding domain"/>
    <property type="match status" value="1"/>
</dbReference>
<evidence type="ECO:0000313" key="1">
    <source>
        <dbReference type="EMBL" id="BDG74313.1"/>
    </source>
</evidence>
<organism evidence="1 2">
    <name type="scientific">Roseomonas fluvialis</name>
    <dbReference type="NCBI Taxonomy" id="1750527"/>
    <lineage>
        <taxon>Bacteria</taxon>
        <taxon>Pseudomonadati</taxon>
        <taxon>Pseudomonadota</taxon>
        <taxon>Alphaproteobacteria</taxon>
        <taxon>Acetobacterales</taxon>
        <taxon>Roseomonadaceae</taxon>
        <taxon>Roseomonas</taxon>
    </lineage>
</organism>
<dbReference type="InterPro" id="IPR036873">
    <property type="entry name" value="Rhodanese-like_dom_sf"/>
</dbReference>
<sequence>MHINASGALSRDEPRQAEVGQEIARMKLVIVGGVAGGASCAALLRLGMTDYEKVLCGQTLSRDAAWTDKRISALAMAIQMGATIDDLAESELCYAPQFGSAKDPLNFAGMMARSILDGDMPVAHGAARGDGLLLDVCEAPELAVESVPGALHIPLGQSRDRISECRGTARSRSSAAPGSAPTTRRVCCCRTASARGRCRAACSRAPCWSLARQGSLMPSIDPRR</sequence>
<dbReference type="InterPro" id="IPR036188">
    <property type="entry name" value="FAD/NAD-bd_sf"/>
</dbReference>
<keyword evidence="2" id="KW-1185">Reference proteome</keyword>